<proteinExistence type="predicted"/>
<accession>A0A5A7QVR0</accession>
<dbReference type="AlphaFoldDB" id="A0A5A7QVR0"/>
<protein>
    <submittedName>
        <fullName evidence="1">1-deoxy-D-xylulose-5-phosphate synthase</fullName>
    </submittedName>
</protein>
<sequence length="104" mass="12164">MDMNRMFLSFPMGMTWRLAGSSESNPTKQPEGIGAAVMFGGTSERKTWPLTEKFESLRAKIEFVKPLGKTEEFEPFFMRLGAIFWWQRKKLERKGKKQMETSNY</sequence>
<gene>
    <name evidence="1" type="ORF">STAS_25127</name>
</gene>
<organism evidence="1 2">
    <name type="scientific">Striga asiatica</name>
    <name type="common">Asiatic witchweed</name>
    <name type="synonym">Buchnera asiatica</name>
    <dbReference type="NCBI Taxonomy" id="4170"/>
    <lineage>
        <taxon>Eukaryota</taxon>
        <taxon>Viridiplantae</taxon>
        <taxon>Streptophyta</taxon>
        <taxon>Embryophyta</taxon>
        <taxon>Tracheophyta</taxon>
        <taxon>Spermatophyta</taxon>
        <taxon>Magnoliopsida</taxon>
        <taxon>eudicotyledons</taxon>
        <taxon>Gunneridae</taxon>
        <taxon>Pentapetalae</taxon>
        <taxon>asterids</taxon>
        <taxon>lamiids</taxon>
        <taxon>Lamiales</taxon>
        <taxon>Orobanchaceae</taxon>
        <taxon>Buchnereae</taxon>
        <taxon>Striga</taxon>
    </lineage>
</organism>
<evidence type="ECO:0000313" key="2">
    <source>
        <dbReference type="Proteomes" id="UP000325081"/>
    </source>
</evidence>
<dbReference type="Proteomes" id="UP000325081">
    <property type="component" value="Unassembled WGS sequence"/>
</dbReference>
<reference evidence="2" key="1">
    <citation type="journal article" date="2019" name="Curr. Biol.">
        <title>Genome Sequence of Striga asiatica Provides Insight into the Evolution of Plant Parasitism.</title>
        <authorList>
            <person name="Yoshida S."/>
            <person name="Kim S."/>
            <person name="Wafula E.K."/>
            <person name="Tanskanen J."/>
            <person name="Kim Y.M."/>
            <person name="Honaas L."/>
            <person name="Yang Z."/>
            <person name="Spallek T."/>
            <person name="Conn C.E."/>
            <person name="Ichihashi Y."/>
            <person name="Cheong K."/>
            <person name="Cui S."/>
            <person name="Der J.P."/>
            <person name="Gundlach H."/>
            <person name="Jiao Y."/>
            <person name="Hori C."/>
            <person name="Ishida J.K."/>
            <person name="Kasahara H."/>
            <person name="Kiba T."/>
            <person name="Kim M.S."/>
            <person name="Koo N."/>
            <person name="Laohavisit A."/>
            <person name="Lee Y.H."/>
            <person name="Lumba S."/>
            <person name="McCourt P."/>
            <person name="Mortimer J.C."/>
            <person name="Mutuku J.M."/>
            <person name="Nomura T."/>
            <person name="Sasaki-Sekimoto Y."/>
            <person name="Seto Y."/>
            <person name="Wang Y."/>
            <person name="Wakatake T."/>
            <person name="Sakakibara H."/>
            <person name="Demura T."/>
            <person name="Yamaguchi S."/>
            <person name="Yoneyama K."/>
            <person name="Manabe R.I."/>
            <person name="Nelson D.C."/>
            <person name="Schulman A.H."/>
            <person name="Timko M.P."/>
            <person name="dePamphilis C.W."/>
            <person name="Choi D."/>
            <person name="Shirasu K."/>
        </authorList>
    </citation>
    <scope>NUCLEOTIDE SEQUENCE [LARGE SCALE GENOMIC DNA]</scope>
    <source>
        <strain evidence="2">cv. UVA1</strain>
    </source>
</reference>
<comment type="caution">
    <text evidence="1">The sequence shown here is derived from an EMBL/GenBank/DDBJ whole genome shotgun (WGS) entry which is preliminary data.</text>
</comment>
<evidence type="ECO:0000313" key="1">
    <source>
        <dbReference type="EMBL" id="GER47971.1"/>
    </source>
</evidence>
<name>A0A5A7QVR0_STRAF</name>
<keyword evidence="2" id="KW-1185">Reference proteome</keyword>
<dbReference type="EMBL" id="BKCP01008082">
    <property type="protein sequence ID" value="GER47971.1"/>
    <property type="molecule type" value="Genomic_DNA"/>
</dbReference>